<organism evidence="2 3">
    <name type="scientific">Ophiocordyceps polyrhachis-furcata BCC 54312</name>
    <dbReference type="NCBI Taxonomy" id="1330021"/>
    <lineage>
        <taxon>Eukaryota</taxon>
        <taxon>Fungi</taxon>
        <taxon>Dikarya</taxon>
        <taxon>Ascomycota</taxon>
        <taxon>Pezizomycotina</taxon>
        <taxon>Sordariomycetes</taxon>
        <taxon>Hypocreomycetidae</taxon>
        <taxon>Hypocreales</taxon>
        <taxon>Ophiocordycipitaceae</taxon>
        <taxon>Ophiocordyceps</taxon>
    </lineage>
</organism>
<proteinExistence type="predicted"/>
<comment type="caution">
    <text evidence="2">The sequence shown here is derived from an EMBL/GenBank/DDBJ whole genome shotgun (WGS) entry which is preliminary data.</text>
</comment>
<dbReference type="Proteomes" id="UP000253664">
    <property type="component" value="Unassembled WGS sequence"/>
</dbReference>
<feature type="transmembrane region" description="Helical" evidence="1">
    <location>
        <begin position="294"/>
        <end position="315"/>
    </location>
</feature>
<sequence length="409" mass="42905">MDIYPLTLRPKSSLQRQNYSLPPCLRRSFSLIIFSDSARNQAAPSSKSARKARSSAIIFSPMITDCGSDPLSLLSLSSLSSSSSSSSSTAPDRELLFLLLVAEGELRTTDEAPSPAAALRLLPSFTSSSPARFLFDNANGLLYSARNLALDSAVPSSASSSAFTAAIRRLRICSTDGRVRNRFLISGAMISGTAVPSGSGTIPMALSVQYGEMGLELCLGCVVLDDVDRRKSVVGCSREALTDFDANARWKLVIRCSRGALSVLGLSVLGLSVLGLFVLGLSLPAFVDAERRKSVLGCSRGALSVLGLSVLGLSLTDLDANARWKLVKRCSRGASLSVSFGLSLLTSFGAPFGFFLGSLSDFLGSLFDLLGSETSEATESSATILSAASLSPRTPLKTPLASSASLASR</sequence>
<accession>A0A367L2J6</accession>
<name>A0A367L2J6_9HYPO</name>
<evidence type="ECO:0000313" key="3">
    <source>
        <dbReference type="Proteomes" id="UP000253664"/>
    </source>
</evidence>
<evidence type="ECO:0000256" key="1">
    <source>
        <dbReference type="SAM" id="Phobius"/>
    </source>
</evidence>
<feature type="transmembrane region" description="Helical" evidence="1">
    <location>
        <begin position="259"/>
        <end position="282"/>
    </location>
</feature>
<protein>
    <recommendedName>
        <fullName evidence="4">Transmembrane protein</fullName>
    </recommendedName>
</protein>
<dbReference type="EMBL" id="LKCN02000018">
    <property type="protein sequence ID" value="RCI08644.1"/>
    <property type="molecule type" value="Genomic_DNA"/>
</dbReference>
<evidence type="ECO:0000313" key="2">
    <source>
        <dbReference type="EMBL" id="RCI08644.1"/>
    </source>
</evidence>
<keyword evidence="1" id="KW-1133">Transmembrane helix</keyword>
<keyword evidence="1" id="KW-0472">Membrane</keyword>
<feature type="transmembrane region" description="Helical" evidence="1">
    <location>
        <begin position="336"/>
        <end position="356"/>
    </location>
</feature>
<dbReference type="AlphaFoldDB" id="A0A367L2J6"/>
<keyword evidence="1" id="KW-0812">Transmembrane</keyword>
<gene>
    <name evidence="2" type="ORF">L249_4792</name>
</gene>
<keyword evidence="3" id="KW-1185">Reference proteome</keyword>
<evidence type="ECO:0008006" key="4">
    <source>
        <dbReference type="Google" id="ProtNLM"/>
    </source>
</evidence>
<reference evidence="2 3" key="1">
    <citation type="journal article" date="2015" name="BMC Genomics">
        <title>Insights from the genome of Ophiocordyceps polyrhachis-furcata to pathogenicity and host specificity in insect fungi.</title>
        <authorList>
            <person name="Wichadakul D."/>
            <person name="Kobmoo N."/>
            <person name="Ingsriswang S."/>
            <person name="Tangphatsornruang S."/>
            <person name="Chantasingh D."/>
            <person name="Luangsa-ard J.J."/>
            <person name="Eurwilaichitr L."/>
        </authorList>
    </citation>
    <scope>NUCLEOTIDE SEQUENCE [LARGE SCALE GENOMIC DNA]</scope>
    <source>
        <strain evidence="2 3">BCC 54312</strain>
    </source>
</reference>